<comment type="similarity">
    <text evidence="1">Belongs to the argonaute family. Ago subfamily.</text>
</comment>
<dbReference type="CDD" id="cd09272">
    <property type="entry name" value="RNase_HI_RT_Ty1"/>
    <property type="match status" value="1"/>
</dbReference>
<sequence length="624" mass="70303">MEFTVVPKESIAKRICNADGGRSFAVTCERSKRRLRSETFKVEIVYAAKIPLNSLALSLHGNETNNNTRDALRVLDSILKNRQSRWLPLRQTFFHDDPKNFTDVGGGITGVRGYHSSFRTTQGGLSLNMDVTMTMFLTPGPVIDFLKANQNVQDPCCIDWVKAKSMLKNLRVKPRHRNKEYKIIGLSQKAVRNYRCDDDSLLSASGVSIERQMMQVDSRVLETPTLRVGNKEDVFPRNGRWNFNYKTLFKTTCIDRWAVVNFSAPCYTDKIFHDLISCGRRMGIQIESPRTPIWEDPKSRGDKPLDRVENMFEMLNRAKLLKDTQFILCVLPEKKSDIYGPWKKKCLCDFGIVTQCIYPSTINDRYLTNVLLKINSKAYRVYNPATGKVIISRNTVFNEEDCWQWEDEGKAPVFQINDGEEIHSRKTGSMTTSESNSAASPVGSNSVSRSSVGLNLSNNVAGSSNGETDNDDDDSETSPMKTRSSHMEVKKQPTVAISSCEAEYVAGGAAACEAVWMRKLLLDLGMKQEGATEIYSDSSSAIAMTKNPVFHGRAKHIEIKHHFIRELVAKEEISLKFCNSDEQIADIFTKALPYSKFSYLRSKLGMGEFESRGGVRNVIQITNG</sequence>
<evidence type="ECO:0000313" key="6">
    <source>
        <dbReference type="EMBL" id="KAF2293022.1"/>
    </source>
</evidence>
<dbReference type="InterPro" id="IPR003100">
    <property type="entry name" value="PAZ_dom"/>
</dbReference>
<dbReference type="Gene3D" id="3.40.50.2300">
    <property type="match status" value="1"/>
</dbReference>
<evidence type="ECO:0000313" key="7">
    <source>
        <dbReference type="Proteomes" id="UP000467840"/>
    </source>
</evidence>
<keyword evidence="7" id="KW-1185">Reference proteome</keyword>
<keyword evidence="2" id="KW-0678">Repressor</keyword>
<dbReference type="SMART" id="SM01163">
    <property type="entry name" value="DUF1785"/>
    <property type="match status" value="1"/>
</dbReference>
<evidence type="ECO:0000256" key="1">
    <source>
        <dbReference type="ARBA" id="ARBA00008201"/>
    </source>
</evidence>
<gene>
    <name evidence="6" type="ORF">GH714_035157</name>
</gene>
<dbReference type="InterPro" id="IPR003165">
    <property type="entry name" value="Piwi"/>
</dbReference>
<name>A0A6A6KVI4_HEVBR</name>
<dbReference type="Proteomes" id="UP000467840">
    <property type="component" value="Chromosome 13"/>
</dbReference>
<dbReference type="InterPro" id="IPR014811">
    <property type="entry name" value="ArgoL1"/>
</dbReference>
<dbReference type="Pfam" id="PF02171">
    <property type="entry name" value="Piwi"/>
    <property type="match status" value="1"/>
</dbReference>
<dbReference type="PROSITE" id="PS50822">
    <property type="entry name" value="PIWI"/>
    <property type="match status" value="1"/>
</dbReference>
<dbReference type="GO" id="GO:0003723">
    <property type="term" value="F:RNA binding"/>
    <property type="evidence" value="ECO:0007669"/>
    <property type="project" value="InterPro"/>
</dbReference>
<comment type="caution">
    <text evidence="6">The sequence shown here is derived from an EMBL/GenBank/DDBJ whole genome shotgun (WGS) entry which is preliminary data.</text>
</comment>
<dbReference type="AlphaFoldDB" id="A0A6A6KVI4"/>
<protein>
    <submittedName>
        <fullName evidence="6">Uncharacterized protein</fullName>
    </submittedName>
</protein>
<feature type="domain" description="PAZ" evidence="4">
    <location>
        <begin position="141"/>
        <end position="238"/>
    </location>
</feature>
<proteinExistence type="inferred from homology"/>
<dbReference type="SUPFAM" id="SSF101690">
    <property type="entry name" value="PAZ domain"/>
    <property type="match status" value="1"/>
</dbReference>
<dbReference type="InterPro" id="IPR036085">
    <property type="entry name" value="PAZ_dom_sf"/>
</dbReference>
<dbReference type="PANTHER" id="PTHR22891">
    <property type="entry name" value="EUKARYOTIC TRANSLATION INITIATION FACTOR 2C"/>
    <property type="match status" value="1"/>
</dbReference>
<dbReference type="SUPFAM" id="SSF53098">
    <property type="entry name" value="Ribonuclease H-like"/>
    <property type="match status" value="1"/>
</dbReference>
<dbReference type="GO" id="GO:0051607">
    <property type="term" value="P:defense response to virus"/>
    <property type="evidence" value="ECO:0007669"/>
    <property type="project" value="UniProtKB-ARBA"/>
</dbReference>
<feature type="domain" description="Piwi" evidence="5">
    <location>
        <begin position="326"/>
        <end position="378"/>
    </location>
</feature>
<evidence type="ECO:0000259" key="5">
    <source>
        <dbReference type="PROSITE" id="PS50822"/>
    </source>
</evidence>
<dbReference type="PROSITE" id="PS50821">
    <property type="entry name" value="PAZ"/>
    <property type="match status" value="1"/>
</dbReference>
<feature type="compositionally biased region" description="Low complexity" evidence="3">
    <location>
        <begin position="442"/>
        <end position="467"/>
    </location>
</feature>
<evidence type="ECO:0000256" key="2">
    <source>
        <dbReference type="ARBA" id="ARBA00022491"/>
    </source>
</evidence>
<accession>A0A6A6KVI4</accession>
<evidence type="ECO:0000256" key="3">
    <source>
        <dbReference type="SAM" id="MobiDB-lite"/>
    </source>
</evidence>
<feature type="compositionally biased region" description="Polar residues" evidence="3">
    <location>
        <begin position="427"/>
        <end position="439"/>
    </location>
</feature>
<dbReference type="CDD" id="cd02846">
    <property type="entry name" value="PAZ_argonaute_like"/>
    <property type="match status" value="1"/>
</dbReference>
<feature type="region of interest" description="Disordered" evidence="3">
    <location>
        <begin position="425"/>
        <end position="490"/>
    </location>
</feature>
<dbReference type="EMBL" id="JAAGAX010000014">
    <property type="protein sequence ID" value="KAF2293022.1"/>
    <property type="molecule type" value="Genomic_DNA"/>
</dbReference>
<dbReference type="Pfam" id="PF08699">
    <property type="entry name" value="ArgoL1"/>
    <property type="match status" value="1"/>
</dbReference>
<dbReference type="InterPro" id="IPR012337">
    <property type="entry name" value="RNaseH-like_sf"/>
</dbReference>
<organism evidence="6 7">
    <name type="scientific">Hevea brasiliensis</name>
    <name type="common">Para rubber tree</name>
    <name type="synonym">Siphonia brasiliensis</name>
    <dbReference type="NCBI Taxonomy" id="3981"/>
    <lineage>
        <taxon>Eukaryota</taxon>
        <taxon>Viridiplantae</taxon>
        <taxon>Streptophyta</taxon>
        <taxon>Embryophyta</taxon>
        <taxon>Tracheophyta</taxon>
        <taxon>Spermatophyta</taxon>
        <taxon>Magnoliopsida</taxon>
        <taxon>eudicotyledons</taxon>
        <taxon>Gunneridae</taxon>
        <taxon>Pentapetalae</taxon>
        <taxon>rosids</taxon>
        <taxon>fabids</taxon>
        <taxon>Malpighiales</taxon>
        <taxon>Euphorbiaceae</taxon>
        <taxon>Crotonoideae</taxon>
        <taxon>Micrandreae</taxon>
        <taxon>Hevea</taxon>
    </lineage>
</organism>
<reference evidence="6 7" key="1">
    <citation type="journal article" date="2020" name="Mol. Plant">
        <title>The Chromosome-Based Rubber Tree Genome Provides New Insights into Spurge Genome Evolution and Rubber Biosynthesis.</title>
        <authorList>
            <person name="Liu J."/>
            <person name="Shi C."/>
            <person name="Shi C.C."/>
            <person name="Li W."/>
            <person name="Zhang Q.J."/>
            <person name="Zhang Y."/>
            <person name="Li K."/>
            <person name="Lu H.F."/>
            <person name="Shi C."/>
            <person name="Zhu S.T."/>
            <person name="Xiao Z.Y."/>
            <person name="Nan H."/>
            <person name="Yue Y."/>
            <person name="Zhu X.G."/>
            <person name="Wu Y."/>
            <person name="Hong X.N."/>
            <person name="Fan G.Y."/>
            <person name="Tong Y."/>
            <person name="Zhang D."/>
            <person name="Mao C.L."/>
            <person name="Liu Y.L."/>
            <person name="Hao S.J."/>
            <person name="Liu W.Q."/>
            <person name="Lv M.Q."/>
            <person name="Zhang H.B."/>
            <person name="Liu Y."/>
            <person name="Hu-Tang G.R."/>
            <person name="Wang J.P."/>
            <person name="Wang J.H."/>
            <person name="Sun Y.H."/>
            <person name="Ni S.B."/>
            <person name="Chen W.B."/>
            <person name="Zhang X.C."/>
            <person name="Jiao Y.N."/>
            <person name="Eichler E.E."/>
            <person name="Li G.H."/>
            <person name="Liu X."/>
            <person name="Gao L.Z."/>
        </authorList>
    </citation>
    <scope>NUCLEOTIDE SEQUENCE [LARGE SCALE GENOMIC DNA]</scope>
    <source>
        <strain evidence="7">cv. GT1</strain>
        <tissue evidence="6">Leaf</tissue>
    </source>
</reference>
<dbReference type="Gene3D" id="2.170.260.10">
    <property type="entry name" value="paz domain"/>
    <property type="match status" value="1"/>
</dbReference>
<evidence type="ECO:0000259" key="4">
    <source>
        <dbReference type="PROSITE" id="PS50821"/>
    </source>
</evidence>